<dbReference type="Proteomes" id="UP000050514">
    <property type="component" value="Unassembled WGS sequence"/>
</dbReference>
<protein>
    <recommendedName>
        <fullName evidence="2">Xylose isomerase-like TIM barrel domain-containing protein</fullName>
    </recommendedName>
</protein>
<dbReference type="Pfam" id="PF01261">
    <property type="entry name" value="AP_endonuc_2"/>
    <property type="match status" value="1"/>
</dbReference>
<dbReference type="STRING" id="360411.AC812_15520"/>
<organism evidence="3 4">
    <name type="scientific">Bellilinea caldifistulae</name>
    <dbReference type="NCBI Taxonomy" id="360411"/>
    <lineage>
        <taxon>Bacteria</taxon>
        <taxon>Bacillati</taxon>
        <taxon>Chloroflexota</taxon>
        <taxon>Anaerolineae</taxon>
        <taxon>Anaerolineales</taxon>
        <taxon>Anaerolineaceae</taxon>
        <taxon>Bellilinea</taxon>
    </lineage>
</organism>
<dbReference type="GO" id="GO:0008081">
    <property type="term" value="F:phosphoric diester hydrolase activity"/>
    <property type="evidence" value="ECO:0007669"/>
    <property type="project" value="TreeGrafter"/>
</dbReference>
<accession>A0A0P6WQT2</accession>
<dbReference type="InterPro" id="IPR013022">
    <property type="entry name" value="Xyl_isomerase-like_TIM-brl"/>
</dbReference>
<comment type="caution">
    <text evidence="3">The sequence shown here is derived from an EMBL/GenBank/DDBJ whole genome shotgun (WGS) entry which is preliminary data.</text>
</comment>
<dbReference type="GO" id="GO:0003906">
    <property type="term" value="F:DNA-(apurinic or apyrimidinic site) endonuclease activity"/>
    <property type="evidence" value="ECO:0007669"/>
    <property type="project" value="TreeGrafter"/>
</dbReference>
<dbReference type="AlphaFoldDB" id="A0A0P6WQT2"/>
<evidence type="ECO:0000313" key="3">
    <source>
        <dbReference type="EMBL" id="KPL72429.1"/>
    </source>
</evidence>
<dbReference type="OrthoDB" id="9805666at2"/>
<dbReference type="GO" id="GO:0003677">
    <property type="term" value="F:DNA binding"/>
    <property type="evidence" value="ECO:0007669"/>
    <property type="project" value="InterPro"/>
</dbReference>
<dbReference type="RefSeq" id="WP_061916794.1">
    <property type="nucleotide sequence ID" value="NZ_DF967971.1"/>
</dbReference>
<dbReference type="SMART" id="SM00518">
    <property type="entry name" value="AP2Ec"/>
    <property type="match status" value="1"/>
</dbReference>
<evidence type="ECO:0000259" key="2">
    <source>
        <dbReference type="Pfam" id="PF01261"/>
    </source>
</evidence>
<reference evidence="3 4" key="1">
    <citation type="submission" date="2015-07" db="EMBL/GenBank/DDBJ databases">
        <title>Draft genome of Bellilinea caldifistulae DSM 17877.</title>
        <authorList>
            <person name="Hemp J."/>
            <person name="Ward L.M."/>
            <person name="Pace L.A."/>
            <person name="Fischer W.W."/>
        </authorList>
    </citation>
    <scope>NUCLEOTIDE SEQUENCE [LARGE SCALE GENOMIC DNA]</scope>
    <source>
        <strain evidence="3 4">GOMI-1</strain>
    </source>
</reference>
<dbReference type="Gene3D" id="3.20.20.150">
    <property type="entry name" value="Divalent-metal-dependent TIM barrel enzymes"/>
    <property type="match status" value="1"/>
</dbReference>
<dbReference type="GO" id="GO:0008270">
    <property type="term" value="F:zinc ion binding"/>
    <property type="evidence" value="ECO:0007669"/>
    <property type="project" value="InterPro"/>
</dbReference>
<dbReference type="PANTHER" id="PTHR21445:SF0">
    <property type="entry name" value="APURINIC-APYRIMIDINIC ENDONUCLEASE"/>
    <property type="match status" value="1"/>
</dbReference>
<feature type="region of interest" description="Disordered" evidence="1">
    <location>
        <begin position="1"/>
        <end position="21"/>
    </location>
</feature>
<sequence length="278" mass="30921">MSQFRFGTVGSPVSTPKKPGGSVGAVQQIHTLGLSALELGWVQSVRVSEDTCRQIQATAAQLDVAISVHAPYFINLNADDEEWPKSRQRLMDAAYYGFLAGATDIVFHPGSYFNHPPHEVREKAIQRLAGCVSELEANNIHVILRPETMGKSAMLGSLEDTLIMSQQVEHVQPCLDFAHLHARAGDGSMNSRQEWLQVLKDYQNALGAESLQKLHIHLSGIEYGAKGEKNHLPLRESDFALRELFLALKEMNCSGRILCESPVLEEDALYMKQVWEEL</sequence>
<dbReference type="PATRIC" id="fig|360411.5.peg.1201"/>
<dbReference type="InterPro" id="IPR001719">
    <property type="entry name" value="AP_endonuc_2"/>
</dbReference>
<evidence type="ECO:0000313" key="4">
    <source>
        <dbReference type="Proteomes" id="UP000050514"/>
    </source>
</evidence>
<dbReference type="GO" id="GO:0006284">
    <property type="term" value="P:base-excision repair"/>
    <property type="evidence" value="ECO:0007669"/>
    <property type="project" value="TreeGrafter"/>
</dbReference>
<feature type="domain" description="Xylose isomerase-like TIM barrel" evidence="2">
    <location>
        <begin position="27"/>
        <end position="263"/>
    </location>
</feature>
<dbReference type="SUPFAM" id="SSF51658">
    <property type="entry name" value="Xylose isomerase-like"/>
    <property type="match status" value="1"/>
</dbReference>
<name>A0A0P6WQT2_9CHLR</name>
<proteinExistence type="predicted"/>
<dbReference type="EMBL" id="LGHJ01000023">
    <property type="protein sequence ID" value="KPL72429.1"/>
    <property type="molecule type" value="Genomic_DNA"/>
</dbReference>
<keyword evidence="4" id="KW-1185">Reference proteome</keyword>
<evidence type="ECO:0000256" key="1">
    <source>
        <dbReference type="SAM" id="MobiDB-lite"/>
    </source>
</evidence>
<dbReference type="PANTHER" id="PTHR21445">
    <property type="entry name" value="ENDONUCLEASE IV ENDODEOXYRIBONUCLEASE IV"/>
    <property type="match status" value="1"/>
</dbReference>
<gene>
    <name evidence="3" type="ORF">AC812_15520</name>
</gene>
<dbReference type="InterPro" id="IPR036237">
    <property type="entry name" value="Xyl_isomerase-like_sf"/>
</dbReference>